<evidence type="ECO:0000313" key="15">
    <source>
        <dbReference type="Proteomes" id="UP001156641"/>
    </source>
</evidence>
<evidence type="ECO:0000256" key="4">
    <source>
        <dbReference type="ARBA" id="ARBA00011718"/>
    </source>
</evidence>
<evidence type="ECO:0000256" key="7">
    <source>
        <dbReference type="ARBA" id="ARBA00022475"/>
    </source>
</evidence>
<keyword evidence="7" id="KW-1003">Cell membrane</keyword>
<keyword evidence="9" id="KW-0653">Protein transport</keyword>
<proteinExistence type="inferred from homology"/>
<evidence type="ECO:0000256" key="9">
    <source>
        <dbReference type="ARBA" id="ARBA00022927"/>
    </source>
</evidence>
<evidence type="ECO:0000313" key="14">
    <source>
        <dbReference type="EMBL" id="GLR67234.1"/>
    </source>
</evidence>
<feature type="transmembrane region" description="Helical" evidence="13">
    <location>
        <begin position="20"/>
        <end position="40"/>
    </location>
</feature>
<dbReference type="Pfam" id="PF02699">
    <property type="entry name" value="YajC"/>
    <property type="match status" value="1"/>
</dbReference>
<keyword evidence="11" id="KW-0811">Translocation</keyword>
<comment type="similarity">
    <text evidence="3">Belongs to the YajC family.</text>
</comment>
<protein>
    <recommendedName>
        <fullName evidence="5">Sec translocon accessory complex subunit YajC</fullName>
    </recommendedName>
</protein>
<comment type="function">
    <text evidence="1">The SecYEG-SecDF-YajC-YidC holo-translocon (HTL) protein secretase/insertase is a supercomplex required for protein secretion, insertion of proteins into membranes, and assembly of membrane protein complexes. While the SecYEG complex is essential for assembly of a number of proteins and complexes, the SecDF-YajC-YidC subcomplex facilitates these functions.</text>
</comment>
<dbReference type="RefSeq" id="WP_284257963.1">
    <property type="nucleotide sequence ID" value="NZ_BSOS01000065.1"/>
</dbReference>
<dbReference type="PANTHER" id="PTHR33909">
    <property type="entry name" value="SEC TRANSLOCON ACCESSORY COMPLEX SUBUNIT YAJC"/>
    <property type="match status" value="1"/>
</dbReference>
<evidence type="ECO:0000256" key="11">
    <source>
        <dbReference type="ARBA" id="ARBA00023010"/>
    </source>
</evidence>
<evidence type="ECO:0000256" key="10">
    <source>
        <dbReference type="ARBA" id="ARBA00022989"/>
    </source>
</evidence>
<keyword evidence="10 13" id="KW-1133">Transmembrane helix</keyword>
<name>A0ABQ6A4Y8_9PROT</name>
<accession>A0ABQ6A4Y8</accession>
<organism evidence="14 15">
    <name type="scientific">Acidocella aquatica</name>
    <dbReference type="NCBI Taxonomy" id="1922313"/>
    <lineage>
        <taxon>Bacteria</taxon>
        <taxon>Pseudomonadati</taxon>
        <taxon>Pseudomonadota</taxon>
        <taxon>Alphaproteobacteria</taxon>
        <taxon>Acetobacterales</taxon>
        <taxon>Acidocellaceae</taxon>
        <taxon>Acidocella</taxon>
    </lineage>
</organism>
<evidence type="ECO:0000256" key="6">
    <source>
        <dbReference type="ARBA" id="ARBA00022448"/>
    </source>
</evidence>
<keyword evidence="6" id="KW-0813">Transport</keyword>
<comment type="subcellular location">
    <subcellularLocation>
        <location evidence="2">Cell membrane</location>
        <topology evidence="2">Single-pass membrane protein</topology>
    </subcellularLocation>
</comment>
<gene>
    <name evidence="14" type="ORF">GCM10010909_19150</name>
</gene>
<evidence type="ECO:0000256" key="2">
    <source>
        <dbReference type="ARBA" id="ARBA00004162"/>
    </source>
</evidence>
<sequence>MFITSAFAQTASGGASSYSTILQFAPLVLMFGVFYVLLIMPSQKQQKQLKARLATIKRGDKVVTAGGIVGLVKKAVDGADQVEVEIAPNVTVSIVRSTITSVLAPVAANDKS</sequence>
<dbReference type="Proteomes" id="UP001156641">
    <property type="component" value="Unassembled WGS sequence"/>
</dbReference>
<dbReference type="InterPro" id="IPR003849">
    <property type="entry name" value="Preprotein_translocase_YajC"/>
</dbReference>
<evidence type="ECO:0000256" key="3">
    <source>
        <dbReference type="ARBA" id="ARBA00006742"/>
    </source>
</evidence>
<evidence type="ECO:0000256" key="5">
    <source>
        <dbReference type="ARBA" id="ARBA00014962"/>
    </source>
</evidence>
<dbReference type="EMBL" id="BSOS01000065">
    <property type="protein sequence ID" value="GLR67234.1"/>
    <property type="molecule type" value="Genomic_DNA"/>
</dbReference>
<evidence type="ECO:0000256" key="13">
    <source>
        <dbReference type="SAM" id="Phobius"/>
    </source>
</evidence>
<evidence type="ECO:0000256" key="12">
    <source>
        <dbReference type="ARBA" id="ARBA00023136"/>
    </source>
</evidence>
<comment type="subunit">
    <text evidence="4">Part of the SecDF-YidC-YajC translocase complex. The SecDF-YidC-YajC translocase forms a supercomplex with SecYEG, called the holo-translocon (HTL).</text>
</comment>
<keyword evidence="12 13" id="KW-0472">Membrane</keyword>
<evidence type="ECO:0000256" key="8">
    <source>
        <dbReference type="ARBA" id="ARBA00022692"/>
    </source>
</evidence>
<dbReference type="PANTHER" id="PTHR33909:SF1">
    <property type="entry name" value="SEC TRANSLOCON ACCESSORY COMPLEX SUBUNIT YAJC"/>
    <property type="match status" value="1"/>
</dbReference>
<reference evidence="15" key="1">
    <citation type="journal article" date="2019" name="Int. J. Syst. Evol. Microbiol.">
        <title>The Global Catalogue of Microorganisms (GCM) 10K type strain sequencing project: providing services to taxonomists for standard genome sequencing and annotation.</title>
        <authorList>
            <consortium name="The Broad Institute Genomics Platform"/>
            <consortium name="The Broad Institute Genome Sequencing Center for Infectious Disease"/>
            <person name="Wu L."/>
            <person name="Ma J."/>
        </authorList>
    </citation>
    <scope>NUCLEOTIDE SEQUENCE [LARGE SCALE GENOMIC DNA]</scope>
    <source>
        <strain evidence="15">NBRC 112502</strain>
    </source>
</reference>
<comment type="caution">
    <text evidence="14">The sequence shown here is derived from an EMBL/GenBank/DDBJ whole genome shotgun (WGS) entry which is preliminary data.</text>
</comment>
<evidence type="ECO:0000256" key="1">
    <source>
        <dbReference type="ARBA" id="ARBA00002061"/>
    </source>
</evidence>
<dbReference type="NCBIfam" id="TIGR00739">
    <property type="entry name" value="yajC"/>
    <property type="match status" value="1"/>
</dbReference>
<dbReference type="PRINTS" id="PR01853">
    <property type="entry name" value="YAJCTRNLCASE"/>
</dbReference>
<keyword evidence="8 13" id="KW-0812">Transmembrane</keyword>
<dbReference type="SMART" id="SM01323">
    <property type="entry name" value="YajC"/>
    <property type="match status" value="1"/>
</dbReference>
<keyword evidence="15" id="KW-1185">Reference proteome</keyword>